<evidence type="ECO:0000313" key="2">
    <source>
        <dbReference type="Proteomes" id="UP000000954"/>
    </source>
</evidence>
<dbReference type="AlphaFoldDB" id="C7MMX3"/>
<gene>
    <name evidence="1" type="ordered locus">Ccur_05440</name>
</gene>
<dbReference type="EMBL" id="CP001682">
    <property type="protein sequence ID" value="ACU94263.1"/>
    <property type="molecule type" value="Genomic_DNA"/>
</dbReference>
<reference evidence="1 2" key="1">
    <citation type="journal article" date="2009" name="Stand. Genomic Sci.">
        <title>Complete genome sequence of Cryptobacterium curtum type strain (12-3).</title>
        <authorList>
            <person name="Mavrommatis K."/>
            <person name="Pukall R."/>
            <person name="Rohde C."/>
            <person name="Chen F."/>
            <person name="Sims D."/>
            <person name="Brettin T."/>
            <person name="Kuske C."/>
            <person name="Detter J.C."/>
            <person name="Han C."/>
            <person name="Lapidus A."/>
            <person name="Copeland A."/>
            <person name="Glavina Del Rio T."/>
            <person name="Nolan M."/>
            <person name="Lucas S."/>
            <person name="Tice H."/>
            <person name="Cheng J.F."/>
            <person name="Bruce D."/>
            <person name="Goodwin L."/>
            <person name="Pitluck S."/>
            <person name="Ovchinnikova G."/>
            <person name="Pati A."/>
            <person name="Ivanova N."/>
            <person name="Chen A."/>
            <person name="Palaniappan K."/>
            <person name="Chain P."/>
            <person name="D'haeseleer P."/>
            <person name="Goker M."/>
            <person name="Bristow J."/>
            <person name="Eisen J.A."/>
            <person name="Markowitz V."/>
            <person name="Hugenholtz P."/>
            <person name="Rohde M."/>
            <person name="Klenk H.P."/>
            <person name="Kyrpides N.C."/>
        </authorList>
    </citation>
    <scope>NUCLEOTIDE SEQUENCE [LARGE SCALE GENOMIC DNA]</scope>
    <source>
        <strain evidence="2">ATCC 700683 / DSM 15641 / 12-3</strain>
    </source>
</reference>
<name>C7MMX3_CRYCD</name>
<protein>
    <submittedName>
        <fullName evidence="1">Uncharacterized protein</fullName>
    </submittedName>
</protein>
<sequence length="58" mass="6792">MYSEGFKAKALKRHCCAIIASRKVLRKIQSKDPERDQDAIRCDQKQRQNVKQVRAISF</sequence>
<keyword evidence="2" id="KW-1185">Reference proteome</keyword>
<dbReference type="HOGENOM" id="CLU_2971819_0_0_11"/>
<organism evidence="1 2">
    <name type="scientific">Cryptobacterium curtum (strain ATCC 700683 / DSM 15641 / CCUG 43107 / 12-3)</name>
    <dbReference type="NCBI Taxonomy" id="469378"/>
    <lineage>
        <taxon>Bacteria</taxon>
        <taxon>Bacillati</taxon>
        <taxon>Actinomycetota</taxon>
        <taxon>Coriobacteriia</taxon>
        <taxon>Eggerthellales</taxon>
        <taxon>Eggerthellaceae</taxon>
        <taxon>Cryptobacterium</taxon>
    </lineage>
</organism>
<dbReference type="KEGG" id="ccu:Ccur_05440"/>
<dbReference type="Proteomes" id="UP000000954">
    <property type="component" value="Chromosome"/>
</dbReference>
<evidence type="ECO:0000313" key="1">
    <source>
        <dbReference type="EMBL" id="ACU94263.1"/>
    </source>
</evidence>
<accession>C7MMX3</accession>
<proteinExistence type="predicted"/>